<proteinExistence type="predicted"/>
<dbReference type="Proteomes" id="UP000572680">
    <property type="component" value="Unassembled WGS sequence"/>
</dbReference>
<dbReference type="SUPFAM" id="SSF110087">
    <property type="entry name" value="DR1885-like metal-binding protein"/>
    <property type="match status" value="1"/>
</dbReference>
<feature type="compositionally biased region" description="Low complexity" evidence="1">
    <location>
        <begin position="136"/>
        <end position="149"/>
    </location>
</feature>
<protein>
    <submittedName>
        <fullName evidence="3">Copper(I)-binding protein</fullName>
    </submittedName>
</protein>
<keyword evidence="4" id="KW-1185">Reference proteome</keyword>
<evidence type="ECO:0000256" key="1">
    <source>
        <dbReference type="SAM" id="MobiDB-lite"/>
    </source>
</evidence>
<name>A0A7W3LWR4_ACTNM</name>
<feature type="compositionally biased region" description="Pro residues" evidence="1">
    <location>
        <begin position="316"/>
        <end position="327"/>
    </location>
</feature>
<reference evidence="3 4" key="1">
    <citation type="submission" date="2020-08" db="EMBL/GenBank/DDBJ databases">
        <title>Genomic Encyclopedia of Type Strains, Phase IV (KMG-IV): sequencing the most valuable type-strain genomes for metagenomic binning, comparative biology and taxonomic classification.</title>
        <authorList>
            <person name="Goeker M."/>
        </authorList>
    </citation>
    <scope>NUCLEOTIDE SEQUENCE [LARGE SCALE GENOMIC DNA]</scope>
    <source>
        <strain evidence="3 4">DSM 44197</strain>
    </source>
</reference>
<dbReference type="AlphaFoldDB" id="A0A7W3LWR4"/>
<feature type="region of interest" description="Disordered" evidence="1">
    <location>
        <begin position="277"/>
        <end position="327"/>
    </location>
</feature>
<feature type="compositionally biased region" description="Polar residues" evidence="1">
    <location>
        <begin position="163"/>
        <end position="187"/>
    </location>
</feature>
<gene>
    <name evidence="3" type="ORF">HNR61_007343</name>
</gene>
<evidence type="ECO:0000313" key="3">
    <source>
        <dbReference type="EMBL" id="MBA8955667.1"/>
    </source>
</evidence>
<organism evidence="3 4">
    <name type="scientific">Actinomadura namibiensis</name>
    <dbReference type="NCBI Taxonomy" id="182080"/>
    <lineage>
        <taxon>Bacteria</taxon>
        <taxon>Bacillati</taxon>
        <taxon>Actinomycetota</taxon>
        <taxon>Actinomycetes</taxon>
        <taxon>Streptosporangiales</taxon>
        <taxon>Thermomonosporaceae</taxon>
        <taxon>Actinomadura</taxon>
    </lineage>
</organism>
<feature type="chain" id="PRO_5039402141" evidence="2">
    <location>
        <begin position="25"/>
        <end position="327"/>
    </location>
</feature>
<feature type="region of interest" description="Disordered" evidence="1">
    <location>
        <begin position="136"/>
        <end position="230"/>
    </location>
</feature>
<keyword evidence="2" id="KW-0732">Signal</keyword>
<feature type="compositionally biased region" description="Low complexity" evidence="1">
    <location>
        <begin position="198"/>
        <end position="218"/>
    </location>
</feature>
<feature type="signal peptide" evidence="2">
    <location>
        <begin position="1"/>
        <end position="24"/>
    </location>
</feature>
<comment type="caution">
    <text evidence="3">The sequence shown here is derived from an EMBL/GenBank/DDBJ whole genome shotgun (WGS) entry which is preliminary data.</text>
</comment>
<evidence type="ECO:0000313" key="4">
    <source>
        <dbReference type="Proteomes" id="UP000572680"/>
    </source>
</evidence>
<dbReference type="EMBL" id="JACJIA010000012">
    <property type="protein sequence ID" value="MBA8955667.1"/>
    <property type="molecule type" value="Genomic_DNA"/>
</dbReference>
<dbReference type="RefSeq" id="WP_182847636.1">
    <property type="nucleotide sequence ID" value="NZ_BAAALP010000045.1"/>
</dbReference>
<feature type="compositionally biased region" description="Basic and acidic residues" evidence="1">
    <location>
        <begin position="290"/>
        <end position="310"/>
    </location>
</feature>
<accession>A0A7W3LWR4</accession>
<dbReference type="InterPro" id="IPR036182">
    <property type="entry name" value="PCuAC_sf"/>
</dbReference>
<sequence length="327" mass="32209">MIRNSRRVVAFAIAGAVAIAPVLSGCGAGQEPQTAAPTRLTEAVNAYVPADKPANAHIEIRNLFVLGPKPGQSFGSGSDLPLYAALINQVKAQDQLTGVEAPDFEQVKITGGAVTLPPARPSGEGVLTTLVGDSAAAAASPSGSPSGSAKPTDKKSAKPGDSPSPNTTGSPNATGSPTARPTGNGSPAATPEPTGQGATPTASGSPSAPSSNTASPAAEPAPVPSPGKAPLVVLTGLKRQLLGGETIKVTLRFQNAGSITLTVPVIPQQNEYASYAAVSNGTPLPGASAESEKTDGGGHHPRGEEQKPEHGGTPAPSSPAPGAPAGH</sequence>
<dbReference type="Gene3D" id="2.60.40.1890">
    <property type="entry name" value="PCu(A)C copper chaperone"/>
    <property type="match status" value="1"/>
</dbReference>
<dbReference type="PROSITE" id="PS51257">
    <property type="entry name" value="PROKAR_LIPOPROTEIN"/>
    <property type="match status" value="1"/>
</dbReference>
<evidence type="ECO:0000256" key="2">
    <source>
        <dbReference type="SAM" id="SignalP"/>
    </source>
</evidence>